<dbReference type="PRINTS" id="PR01100">
    <property type="entry name" value="SHIKIMTKNASE"/>
</dbReference>
<feature type="binding site" evidence="7">
    <location>
        <position position="78"/>
    </location>
    <ligand>
        <name>substrate</name>
    </ligand>
</feature>
<keyword evidence="1 7" id="KW-0028">Amino-acid biosynthesis</keyword>
<comment type="similarity">
    <text evidence="7">Belongs to the shikimate kinase family.</text>
</comment>
<dbReference type="Gene3D" id="3.40.50.300">
    <property type="entry name" value="P-loop containing nucleotide triphosphate hydrolases"/>
    <property type="match status" value="1"/>
</dbReference>
<dbReference type="InterPro" id="IPR027417">
    <property type="entry name" value="P-loop_NTPase"/>
</dbReference>
<feature type="binding site" evidence="7">
    <location>
        <position position="141"/>
    </location>
    <ligand>
        <name>substrate</name>
    </ligand>
</feature>
<dbReference type="SUPFAM" id="SSF52540">
    <property type="entry name" value="P-loop containing nucleoside triphosphate hydrolases"/>
    <property type="match status" value="1"/>
</dbReference>
<evidence type="ECO:0000256" key="2">
    <source>
        <dbReference type="ARBA" id="ARBA00022679"/>
    </source>
</evidence>
<keyword evidence="9" id="KW-1185">Reference proteome</keyword>
<dbReference type="InterPro" id="IPR000623">
    <property type="entry name" value="Shikimate_kinase/TSH1"/>
</dbReference>
<evidence type="ECO:0000256" key="1">
    <source>
        <dbReference type="ARBA" id="ARBA00022605"/>
    </source>
</evidence>
<comment type="catalytic activity">
    <reaction evidence="7">
        <text>shikimate + ATP = 3-phosphoshikimate + ADP + H(+)</text>
        <dbReference type="Rhea" id="RHEA:13121"/>
        <dbReference type="ChEBI" id="CHEBI:15378"/>
        <dbReference type="ChEBI" id="CHEBI:30616"/>
        <dbReference type="ChEBI" id="CHEBI:36208"/>
        <dbReference type="ChEBI" id="CHEBI:145989"/>
        <dbReference type="ChEBI" id="CHEBI:456216"/>
        <dbReference type="EC" id="2.7.1.71"/>
    </reaction>
</comment>
<dbReference type="GO" id="GO:0016301">
    <property type="term" value="F:kinase activity"/>
    <property type="evidence" value="ECO:0007669"/>
    <property type="project" value="UniProtKB-KW"/>
</dbReference>
<keyword evidence="5 7" id="KW-0067">ATP-binding</keyword>
<gene>
    <name evidence="7" type="primary">aroK</name>
    <name evidence="8" type="ORF">ACFQ1M_03360</name>
</gene>
<dbReference type="Pfam" id="PF01202">
    <property type="entry name" value="SKI"/>
    <property type="match status" value="1"/>
</dbReference>
<keyword evidence="3 7" id="KW-0547">Nucleotide-binding</keyword>
<sequence>MIILIGYMGSGKSSVGKVLAQKIQRDFVDLDAYIEEKEQRTISEIFETDGEIKFRMLEHRYLKELLEAIPNCVLSLGGGTPCYAGNMELIAHYGVPTFYLKASIPNLTDRLWGERKSRPLIKYQESKEQLMEFIGKHLFERHPYYSKAGVTILVDGRSIEEIATEIAEITLA</sequence>
<feature type="binding site" evidence="7">
    <location>
        <position position="13"/>
    </location>
    <ligand>
        <name>Mg(2+)</name>
        <dbReference type="ChEBI" id="CHEBI:18420"/>
    </ligand>
</feature>
<dbReference type="PANTHER" id="PTHR21087:SF16">
    <property type="entry name" value="SHIKIMATE KINASE 1, CHLOROPLASTIC"/>
    <property type="match status" value="1"/>
</dbReference>
<reference evidence="9" key="1">
    <citation type="journal article" date="2019" name="Int. J. Syst. Evol. Microbiol.">
        <title>The Global Catalogue of Microorganisms (GCM) 10K type strain sequencing project: providing services to taxonomists for standard genome sequencing and annotation.</title>
        <authorList>
            <consortium name="The Broad Institute Genomics Platform"/>
            <consortium name="The Broad Institute Genome Sequencing Center for Infectious Disease"/>
            <person name="Wu L."/>
            <person name="Ma J."/>
        </authorList>
    </citation>
    <scope>NUCLEOTIDE SEQUENCE [LARGE SCALE GENOMIC DNA]</scope>
    <source>
        <strain evidence="9">CCUG 62952</strain>
    </source>
</reference>
<keyword evidence="6 7" id="KW-0057">Aromatic amino acid biosynthesis</keyword>
<dbReference type="PANTHER" id="PTHR21087">
    <property type="entry name" value="SHIKIMATE KINASE"/>
    <property type="match status" value="1"/>
</dbReference>
<feature type="binding site" evidence="7">
    <location>
        <begin position="9"/>
        <end position="14"/>
    </location>
    <ligand>
        <name>ATP</name>
        <dbReference type="ChEBI" id="CHEBI:30616"/>
    </ligand>
</feature>
<dbReference type="CDD" id="cd00464">
    <property type="entry name" value="SK"/>
    <property type="match status" value="1"/>
</dbReference>
<feature type="binding site" evidence="7">
    <location>
        <position position="118"/>
    </location>
    <ligand>
        <name>ATP</name>
        <dbReference type="ChEBI" id="CHEBI:30616"/>
    </ligand>
</feature>
<keyword evidence="4 7" id="KW-0418">Kinase</keyword>
<evidence type="ECO:0000256" key="4">
    <source>
        <dbReference type="ARBA" id="ARBA00022777"/>
    </source>
</evidence>
<keyword evidence="7" id="KW-0479">Metal-binding</keyword>
<accession>A0ABW3CTY2</accession>
<feature type="binding site" evidence="7">
    <location>
        <position position="157"/>
    </location>
    <ligand>
        <name>ATP</name>
        <dbReference type="ChEBI" id="CHEBI:30616"/>
    </ligand>
</feature>
<dbReference type="EC" id="2.7.1.71" evidence="7"/>
<feature type="binding site" evidence="7">
    <location>
        <position position="55"/>
    </location>
    <ligand>
        <name>substrate</name>
    </ligand>
</feature>
<organism evidence="8 9">
    <name type="scientific">Sungkyunkwania multivorans</name>
    <dbReference type="NCBI Taxonomy" id="1173618"/>
    <lineage>
        <taxon>Bacteria</taxon>
        <taxon>Pseudomonadati</taxon>
        <taxon>Bacteroidota</taxon>
        <taxon>Flavobacteriia</taxon>
        <taxon>Flavobacteriales</taxon>
        <taxon>Flavobacteriaceae</taxon>
        <taxon>Sungkyunkwania</taxon>
    </lineage>
</organism>
<dbReference type="HAMAP" id="MF_00109">
    <property type="entry name" value="Shikimate_kinase"/>
    <property type="match status" value="1"/>
</dbReference>
<evidence type="ECO:0000256" key="3">
    <source>
        <dbReference type="ARBA" id="ARBA00022741"/>
    </source>
</evidence>
<keyword evidence="7" id="KW-0963">Cytoplasm</keyword>
<comment type="pathway">
    <text evidence="7">Metabolic intermediate biosynthesis; chorismate biosynthesis; chorismate from D-erythrose 4-phosphate and phosphoenolpyruvate: step 5/7.</text>
</comment>
<comment type="subcellular location">
    <subcellularLocation>
        <location evidence="7">Cytoplasm</location>
    </subcellularLocation>
</comment>
<evidence type="ECO:0000256" key="5">
    <source>
        <dbReference type="ARBA" id="ARBA00022840"/>
    </source>
</evidence>
<dbReference type="InterPro" id="IPR031322">
    <property type="entry name" value="Shikimate/glucono_kinase"/>
</dbReference>
<evidence type="ECO:0000256" key="6">
    <source>
        <dbReference type="ARBA" id="ARBA00023141"/>
    </source>
</evidence>
<proteinExistence type="inferred from homology"/>
<name>A0ABW3CTY2_9FLAO</name>
<comment type="function">
    <text evidence="7">Catalyzes the specific phosphorylation of the 3-hydroxyl group of shikimic acid using ATP as a cosubstrate.</text>
</comment>
<dbReference type="EMBL" id="JBHTJH010000004">
    <property type="protein sequence ID" value="MFD0861231.1"/>
    <property type="molecule type" value="Genomic_DNA"/>
</dbReference>
<protein>
    <recommendedName>
        <fullName evidence="7">Shikimate kinase</fullName>
        <shortName evidence="7">SK</shortName>
        <ecNumber evidence="7">2.7.1.71</ecNumber>
    </recommendedName>
</protein>
<keyword evidence="7" id="KW-0460">Magnesium</keyword>
<keyword evidence="2 7" id="KW-0808">Transferase</keyword>
<comment type="subunit">
    <text evidence="7">Monomer.</text>
</comment>
<comment type="caution">
    <text evidence="8">The sequence shown here is derived from an EMBL/GenBank/DDBJ whole genome shotgun (WGS) entry which is preliminary data.</text>
</comment>
<evidence type="ECO:0000256" key="7">
    <source>
        <dbReference type="HAMAP-Rule" id="MF_00109"/>
    </source>
</evidence>
<comment type="cofactor">
    <cofactor evidence="7">
        <name>Mg(2+)</name>
        <dbReference type="ChEBI" id="CHEBI:18420"/>
    </cofactor>
    <text evidence="7">Binds 1 Mg(2+) ion per subunit.</text>
</comment>
<dbReference type="Proteomes" id="UP001596978">
    <property type="component" value="Unassembled WGS sequence"/>
</dbReference>
<evidence type="ECO:0000313" key="8">
    <source>
        <dbReference type="EMBL" id="MFD0861231.1"/>
    </source>
</evidence>
<dbReference type="RefSeq" id="WP_386403858.1">
    <property type="nucleotide sequence ID" value="NZ_JBHTJH010000004.1"/>
</dbReference>
<feature type="binding site" evidence="7">
    <location>
        <position position="31"/>
    </location>
    <ligand>
        <name>substrate</name>
    </ligand>
</feature>
<evidence type="ECO:0000313" key="9">
    <source>
        <dbReference type="Proteomes" id="UP001596978"/>
    </source>
</evidence>